<evidence type="ECO:0008006" key="7">
    <source>
        <dbReference type="Google" id="ProtNLM"/>
    </source>
</evidence>
<dbReference type="STRING" id="1029756.W911_05605"/>
<evidence type="ECO:0000256" key="3">
    <source>
        <dbReference type="PROSITE-ProRule" id="PRU00221"/>
    </source>
</evidence>
<dbReference type="HOGENOM" id="CLU_635817_0_0_5"/>
<dbReference type="Proteomes" id="UP000018542">
    <property type="component" value="Chromosome"/>
</dbReference>
<evidence type="ECO:0000256" key="1">
    <source>
        <dbReference type="ARBA" id="ARBA00022574"/>
    </source>
</evidence>
<dbReference type="PROSITE" id="PS00678">
    <property type="entry name" value="WD_REPEATS_1"/>
    <property type="match status" value="1"/>
</dbReference>
<evidence type="ECO:0000256" key="2">
    <source>
        <dbReference type="ARBA" id="ARBA00022737"/>
    </source>
</evidence>
<dbReference type="SUPFAM" id="SSF50998">
    <property type="entry name" value="Quinoprotein alcohol dehydrogenase-like"/>
    <property type="match status" value="1"/>
</dbReference>
<keyword evidence="4" id="KW-0732">Signal</keyword>
<gene>
    <name evidence="5" type="ORF">W911_05605</name>
</gene>
<keyword evidence="6" id="KW-1185">Reference proteome</keyword>
<dbReference type="PANTHER" id="PTHR19879:SF9">
    <property type="entry name" value="TRANSCRIPTION INITIATION FACTOR TFIID SUBUNIT 5"/>
    <property type="match status" value="1"/>
</dbReference>
<dbReference type="InterPro" id="IPR015943">
    <property type="entry name" value="WD40/YVTN_repeat-like_dom_sf"/>
</dbReference>
<dbReference type="InterPro" id="IPR011047">
    <property type="entry name" value="Quinoprotein_ADH-like_sf"/>
</dbReference>
<evidence type="ECO:0000313" key="5">
    <source>
        <dbReference type="EMBL" id="AHB49996.1"/>
    </source>
</evidence>
<organism evidence="5 6">
    <name type="scientific">Hyphomicrobium nitrativorans NL23</name>
    <dbReference type="NCBI Taxonomy" id="1029756"/>
    <lineage>
        <taxon>Bacteria</taxon>
        <taxon>Pseudomonadati</taxon>
        <taxon>Pseudomonadota</taxon>
        <taxon>Alphaproteobacteria</taxon>
        <taxon>Hyphomicrobiales</taxon>
        <taxon>Hyphomicrobiaceae</taxon>
        <taxon>Hyphomicrobium</taxon>
    </lineage>
</organism>
<dbReference type="PROSITE" id="PS50082">
    <property type="entry name" value="WD_REPEATS_2"/>
    <property type="match status" value="1"/>
</dbReference>
<feature type="signal peptide" evidence="4">
    <location>
        <begin position="1"/>
        <end position="17"/>
    </location>
</feature>
<protein>
    <recommendedName>
        <fullName evidence="7">Anaphase-promoting complex subunit 4 WD40 domain-containing protein</fullName>
    </recommendedName>
</protein>
<proteinExistence type="predicted"/>
<dbReference type="PATRIC" id="fig|1029756.8.peg.1178"/>
<evidence type="ECO:0000256" key="4">
    <source>
        <dbReference type="SAM" id="SignalP"/>
    </source>
</evidence>
<dbReference type="KEGG" id="hni:W911_05605"/>
<dbReference type="PROSITE" id="PS50294">
    <property type="entry name" value="WD_REPEATS_REGION"/>
    <property type="match status" value="1"/>
</dbReference>
<feature type="repeat" description="WD" evidence="3">
    <location>
        <begin position="101"/>
        <end position="142"/>
    </location>
</feature>
<name>V5SGK4_9HYPH</name>
<evidence type="ECO:0000313" key="6">
    <source>
        <dbReference type="Proteomes" id="UP000018542"/>
    </source>
</evidence>
<dbReference type="EMBL" id="CP006912">
    <property type="protein sequence ID" value="AHB49996.1"/>
    <property type="molecule type" value="Genomic_DNA"/>
</dbReference>
<dbReference type="SMART" id="SM00320">
    <property type="entry name" value="WD40"/>
    <property type="match status" value="4"/>
</dbReference>
<keyword evidence="2" id="KW-0677">Repeat</keyword>
<sequence>MSVMFCRPFAFAVVALAAVAGAWPRASLTQELSGAEREEAAKALMRPVCADASLREKIAGDMIARGGEYEKATAKWDMDVVCEQIDLPTDPVHDTADRADDASHNNWIHDARWSPDGKLIATAGSDGTVRLWDVATGTTVRTIDINTFAAAEKNDEIKLPSMPKADDRVRVRAARFLGDGRRLVVAADSHPVRIFDIASGEPVAEVPYVQADPEWDMPPFIETTPNGLVVLGGYRGEIVVYDPEAKAERYRLPGMPNDYPKFAISEAAGYIATTARGTDRSVIVQLRKLETGALIWEAEAEGEPSAYSVAFSRDGARLAVAVRGNAYVYATAENKLINTLPVYPTFGSFDVTFTADGQRLIAALRHAQLWDIASGKRVHHFGPFSDLCHAIDVSPDGKYLVTGHMGSDGRIWEIDSGTFFRRLGKNVYPPG</sequence>
<dbReference type="RefSeq" id="WP_023786522.1">
    <property type="nucleotide sequence ID" value="NC_022997.1"/>
</dbReference>
<feature type="chain" id="PRO_5004740698" description="Anaphase-promoting complex subunit 4 WD40 domain-containing protein" evidence="4">
    <location>
        <begin position="18"/>
        <end position="431"/>
    </location>
</feature>
<dbReference type="Gene3D" id="2.130.10.10">
    <property type="entry name" value="YVTN repeat-like/Quinoprotein amine dehydrogenase"/>
    <property type="match status" value="2"/>
</dbReference>
<reference evidence="5 6" key="1">
    <citation type="journal article" date="2014" name="Genome Announc.">
        <title>Complete Genome Sequence of Hyphomicrobium nitrativorans Strain NL23, a Denitrifying Bacterium Isolated from Biofilm of a Methanol-Fed Denitrification System Treating Seawater at the Montreal Biodome.</title>
        <authorList>
            <person name="Martineau C."/>
            <person name="Villeneuve C."/>
            <person name="Mauffrey F."/>
            <person name="Villemur R."/>
        </authorList>
    </citation>
    <scope>NUCLEOTIDE SEQUENCE [LARGE SCALE GENOMIC DNA]</scope>
    <source>
        <strain evidence="5">NL23</strain>
    </source>
</reference>
<dbReference type="OrthoDB" id="9801841at2"/>
<dbReference type="Pfam" id="PF00400">
    <property type="entry name" value="WD40"/>
    <property type="match status" value="2"/>
</dbReference>
<keyword evidence="1 3" id="KW-0853">WD repeat</keyword>
<dbReference type="AlphaFoldDB" id="V5SGK4"/>
<dbReference type="InterPro" id="IPR019775">
    <property type="entry name" value="WD40_repeat_CS"/>
</dbReference>
<dbReference type="InterPro" id="IPR001680">
    <property type="entry name" value="WD40_rpt"/>
</dbReference>
<dbReference type="PANTHER" id="PTHR19879">
    <property type="entry name" value="TRANSCRIPTION INITIATION FACTOR TFIID"/>
    <property type="match status" value="1"/>
</dbReference>
<accession>V5SGK4</accession>